<evidence type="ECO:0000313" key="3">
    <source>
        <dbReference type="Proteomes" id="UP000242381"/>
    </source>
</evidence>
<dbReference type="AlphaFoldDB" id="A0A1X0RLW8"/>
<evidence type="ECO:0000313" key="2">
    <source>
        <dbReference type="EMBL" id="ORE13083.1"/>
    </source>
</evidence>
<protein>
    <submittedName>
        <fullName evidence="2">Uncharacterized protein</fullName>
    </submittedName>
</protein>
<dbReference type="Proteomes" id="UP000242381">
    <property type="component" value="Unassembled WGS sequence"/>
</dbReference>
<name>A0A1X0RLW8_RHIZD</name>
<organism evidence="2 3">
    <name type="scientific">Rhizopus microsporus</name>
    <dbReference type="NCBI Taxonomy" id="58291"/>
    <lineage>
        <taxon>Eukaryota</taxon>
        <taxon>Fungi</taxon>
        <taxon>Fungi incertae sedis</taxon>
        <taxon>Mucoromycota</taxon>
        <taxon>Mucoromycotina</taxon>
        <taxon>Mucoromycetes</taxon>
        <taxon>Mucorales</taxon>
        <taxon>Mucorineae</taxon>
        <taxon>Rhizopodaceae</taxon>
        <taxon>Rhizopus</taxon>
    </lineage>
</organism>
<reference evidence="2 3" key="1">
    <citation type="journal article" date="2016" name="Proc. Natl. Acad. Sci. U.S.A.">
        <title>Lipid metabolic changes in an early divergent fungus govern the establishment of a mutualistic symbiosis with endobacteria.</title>
        <authorList>
            <person name="Lastovetsky O.A."/>
            <person name="Gaspar M.L."/>
            <person name="Mondo S.J."/>
            <person name="LaButti K.M."/>
            <person name="Sandor L."/>
            <person name="Grigoriev I.V."/>
            <person name="Henry S.A."/>
            <person name="Pawlowska T.E."/>
        </authorList>
    </citation>
    <scope>NUCLEOTIDE SEQUENCE [LARGE SCALE GENOMIC DNA]</scope>
    <source>
        <strain evidence="2 3">ATCC 11559</strain>
    </source>
</reference>
<keyword evidence="1" id="KW-1133">Transmembrane helix</keyword>
<proteinExistence type="predicted"/>
<keyword evidence="1" id="KW-0472">Membrane</keyword>
<dbReference type="EMBL" id="KV921570">
    <property type="protein sequence ID" value="ORE13083.1"/>
    <property type="molecule type" value="Genomic_DNA"/>
</dbReference>
<keyword evidence="1" id="KW-0812">Transmembrane</keyword>
<evidence type="ECO:0000256" key="1">
    <source>
        <dbReference type="SAM" id="Phobius"/>
    </source>
</evidence>
<feature type="transmembrane region" description="Helical" evidence="1">
    <location>
        <begin position="74"/>
        <end position="96"/>
    </location>
</feature>
<accession>A0A1X0RLW8</accession>
<gene>
    <name evidence="2" type="ORF">BCV71DRAFT_239579</name>
</gene>
<sequence length="156" mass="17614">MQIQQWAVTIILHSQKDISLHLNKPTCQYSSDFCTNLAYAHPSKAGIPLFCSASLAMEHNQDVIRVTYSSLSRLACSLLIMHFLIIFSEIHAVIMLNKVVPLSTTSLYQKTHRLYVATNVVPSNALYVDKSKKDNNRKDHVQTLRCIVNIKKGSVK</sequence>